<keyword evidence="1" id="KW-0812">Transmembrane</keyword>
<dbReference type="Proteomes" id="UP000680365">
    <property type="component" value="Unassembled WGS sequence"/>
</dbReference>
<name>A0ABS5QMH0_9BACT</name>
<dbReference type="InterPro" id="IPR029063">
    <property type="entry name" value="SAM-dependent_MTases_sf"/>
</dbReference>
<proteinExistence type="predicted"/>
<dbReference type="RefSeq" id="WP_213349835.1">
    <property type="nucleotide sequence ID" value="NZ_JAEDAM010000088.1"/>
</dbReference>
<keyword evidence="2" id="KW-0808">Transferase</keyword>
<organism evidence="2 3">
    <name type="scientific">Candidatus Vampirococcus lugosii</name>
    <dbReference type="NCBI Taxonomy" id="2789015"/>
    <lineage>
        <taxon>Bacteria</taxon>
        <taxon>Candidatus Absconditibacteriota</taxon>
        <taxon>Vampirococcus</taxon>
    </lineage>
</organism>
<dbReference type="SUPFAM" id="SSF53335">
    <property type="entry name" value="S-adenosyl-L-methionine-dependent methyltransferases"/>
    <property type="match status" value="1"/>
</dbReference>
<keyword evidence="3" id="KW-1185">Reference proteome</keyword>
<gene>
    <name evidence="2" type="ORF">VAMP_428n23</name>
</gene>
<sequence length="236" mass="27517">MGFYDNFSKGKNGSTTKIGKKTVDYRNNFFIKLIKQNIDKKDINILEIGPGKGFFAKKCLENNFNYKAIEGNKIMADNLKKNGIDVINDFVPPINIEQKFDVIFMNQVFEHMDNKYKAIELLDSCYERLNNGGIVLTATPDYKIFKEDFFICDYTHSLPTSINSLQQMFFDTGFKVIYKNYYTLFFQGFFLSRLTSYISIFLYNIGFLKLLFWNKSYKVKTSLLNSILLIGKKTNE</sequence>
<keyword evidence="1" id="KW-0472">Membrane</keyword>
<dbReference type="Gene3D" id="3.40.50.150">
    <property type="entry name" value="Vaccinia Virus protein VP39"/>
    <property type="match status" value="1"/>
</dbReference>
<dbReference type="GO" id="GO:0008168">
    <property type="term" value="F:methyltransferase activity"/>
    <property type="evidence" value="ECO:0007669"/>
    <property type="project" value="UniProtKB-KW"/>
</dbReference>
<dbReference type="Pfam" id="PF13489">
    <property type="entry name" value="Methyltransf_23"/>
    <property type="match status" value="1"/>
</dbReference>
<evidence type="ECO:0000256" key="1">
    <source>
        <dbReference type="SAM" id="Phobius"/>
    </source>
</evidence>
<comment type="caution">
    <text evidence="2">The sequence shown here is derived from an EMBL/GenBank/DDBJ whole genome shotgun (WGS) entry which is preliminary data.</text>
</comment>
<protein>
    <submittedName>
        <fullName evidence="2">Type 11 methyltransferase</fullName>
    </submittedName>
</protein>
<evidence type="ECO:0000313" key="2">
    <source>
        <dbReference type="EMBL" id="MBS8122405.1"/>
    </source>
</evidence>
<reference evidence="2 3" key="1">
    <citation type="journal article" date="2021" name="Nat. Commun.">
        <title>Reductive evolution and unique predatory mode in the CPR bacterium Vampirococcus lugosii.</title>
        <authorList>
            <person name="Moreira D."/>
            <person name="Zivanovic Y."/>
            <person name="Lopez-Archilla A.I."/>
            <person name="Iniesto M."/>
            <person name="Lopez-Garcia P."/>
        </authorList>
    </citation>
    <scope>NUCLEOTIDE SEQUENCE [LARGE SCALE GENOMIC DNA]</scope>
    <source>
        <strain evidence="2">Chiprana</strain>
    </source>
</reference>
<dbReference type="GO" id="GO:0032259">
    <property type="term" value="P:methylation"/>
    <property type="evidence" value="ECO:0007669"/>
    <property type="project" value="UniProtKB-KW"/>
</dbReference>
<dbReference type="CDD" id="cd02440">
    <property type="entry name" value="AdoMet_MTases"/>
    <property type="match status" value="1"/>
</dbReference>
<feature type="transmembrane region" description="Helical" evidence="1">
    <location>
        <begin position="194"/>
        <end position="212"/>
    </location>
</feature>
<keyword evidence="1" id="KW-1133">Transmembrane helix</keyword>
<evidence type="ECO:0000313" key="3">
    <source>
        <dbReference type="Proteomes" id="UP000680365"/>
    </source>
</evidence>
<dbReference type="EMBL" id="JAEDAM010000088">
    <property type="protein sequence ID" value="MBS8122405.1"/>
    <property type="molecule type" value="Genomic_DNA"/>
</dbReference>
<keyword evidence="2" id="KW-0489">Methyltransferase</keyword>
<accession>A0ABS5QMH0</accession>